<comment type="caution">
    <text evidence="6">The sequence shown here is derived from an EMBL/GenBank/DDBJ whole genome shotgun (WGS) entry which is preliminary data.</text>
</comment>
<keyword evidence="3" id="KW-0804">Transcription</keyword>
<dbReference type="InterPro" id="IPR050109">
    <property type="entry name" value="HTH-type_TetR-like_transc_reg"/>
</dbReference>
<dbReference type="AlphaFoldDB" id="A0A2W5MTJ5"/>
<dbReference type="Proteomes" id="UP000249417">
    <property type="component" value="Unassembled WGS sequence"/>
</dbReference>
<evidence type="ECO:0000313" key="6">
    <source>
        <dbReference type="EMBL" id="PZQ44104.1"/>
    </source>
</evidence>
<dbReference type="Pfam" id="PF00440">
    <property type="entry name" value="TetR_N"/>
    <property type="match status" value="1"/>
</dbReference>
<dbReference type="PRINTS" id="PR00455">
    <property type="entry name" value="HTHTETR"/>
</dbReference>
<evidence type="ECO:0000259" key="5">
    <source>
        <dbReference type="PROSITE" id="PS50977"/>
    </source>
</evidence>
<gene>
    <name evidence="6" type="ORF">DI551_10815</name>
</gene>
<dbReference type="PANTHER" id="PTHR30055">
    <property type="entry name" value="HTH-TYPE TRANSCRIPTIONAL REGULATOR RUTR"/>
    <property type="match status" value="1"/>
</dbReference>
<reference evidence="6 7" key="1">
    <citation type="submission" date="2017-08" db="EMBL/GenBank/DDBJ databases">
        <title>Infants hospitalized years apart are colonized by the same room-sourced microbial strains.</title>
        <authorList>
            <person name="Brooks B."/>
            <person name="Olm M.R."/>
            <person name="Firek B.A."/>
            <person name="Baker R."/>
            <person name="Thomas B.C."/>
            <person name="Morowitz M.J."/>
            <person name="Banfield J.F."/>
        </authorList>
    </citation>
    <scope>NUCLEOTIDE SEQUENCE [LARGE SCALE GENOMIC DNA]</scope>
    <source>
        <strain evidence="6">S2_005_002_R2_29</strain>
    </source>
</reference>
<dbReference type="FunFam" id="1.10.10.60:FF:000141">
    <property type="entry name" value="TetR family transcriptional regulator"/>
    <property type="match status" value="1"/>
</dbReference>
<feature type="DNA-binding region" description="H-T-H motif" evidence="4">
    <location>
        <begin position="30"/>
        <end position="49"/>
    </location>
</feature>
<feature type="domain" description="HTH tetR-type" evidence="5">
    <location>
        <begin position="7"/>
        <end position="67"/>
    </location>
</feature>
<dbReference type="PROSITE" id="PS50977">
    <property type="entry name" value="HTH_TETR_2"/>
    <property type="match status" value="1"/>
</dbReference>
<dbReference type="InterPro" id="IPR001647">
    <property type="entry name" value="HTH_TetR"/>
</dbReference>
<dbReference type="Gene3D" id="1.10.10.60">
    <property type="entry name" value="Homeodomain-like"/>
    <property type="match status" value="1"/>
</dbReference>
<dbReference type="SUPFAM" id="SSF48498">
    <property type="entry name" value="Tetracyclin repressor-like, C-terminal domain"/>
    <property type="match status" value="1"/>
</dbReference>
<dbReference type="PANTHER" id="PTHR30055:SF146">
    <property type="entry name" value="HTH-TYPE TRANSCRIPTIONAL DUAL REGULATOR CECR"/>
    <property type="match status" value="1"/>
</dbReference>
<evidence type="ECO:0000256" key="2">
    <source>
        <dbReference type="ARBA" id="ARBA00023125"/>
    </source>
</evidence>
<organism evidence="6 7">
    <name type="scientific">Micavibrio aeruginosavorus</name>
    <dbReference type="NCBI Taxonomy" id="349221"/>
    <lineage>
        <taxon>Bacteria</taxon>
        <taxon>Pseudomonadati</taxon>
        <taxon>Bdellovibrionota</taxon>
        <taxon>Bdellovibrionia</taxon>
        <taxon>Bdellovibrionales</taxon>
        <taxon>Pseudobdellovibrionaceae</taxon>
        <taxon>Micavibrio</taxon>
    </lineage>
</organism>
<dbReference type="Pfam" id="PF14246">
    <property type="entry name" value="TetR_C_7"/>
    <property type="match status" value="1"/>
</dbReference>
<sequence>MSSTLKKTKRDEILETASKLFIENGFQSVSMDQLAAAVPVSKPTLYTHFQDKRDIFAAVLAERCELALESLRADLVSHGSPKGQIRAFGQHFLDLLLSKQALQLHKVIVAESDAFPEMARMFYETGPRRMNQLLAGYLQKANEDKLLDVPDVEMAASLFMGMIKSGLHMRCLLGVHAGEPTKAEKERVLDAAVSVFMKAYSFN</sequence>
<proteinExistence type="predicted"/>
<dbReference type="InterPro" id="IPR036271">
    <property type="entry name" value="Tet_transcr_reg_TetR-rel_C_sf"/>
</dbReference>
<evidence type="ECO:0000256" key="1">
    <source>
        <dbReference type="ARBA" id="ARBA00023015"/>
    </source>
</evidence>
<evidence type="ECO:0000256" key="3">
    <source>
        <dbReference type="ARBA" id="ARBA00023163"/>
    </source>
</evidence>
<dbReference type="InterPro" id="IPR009057">
    <property type="entry name" value="Homeodomain-like_sf"/>
</dbReference>
<name>A0A2W5MTJ5_9BACT</name>
<protein>
    <submittedName>
        <fullName evidence="6">TetR family transcriptional regulator</fullName>
    </submittedName>
</protein>
<dbReference type="Gene3D" id="1.10.357.10">
    <property type="entry name" value="Tetracycline Repressor, domain 2"/>
    <property type="match status" value="1"/>
</dbReference>
<dbReference type="SUPFAM" id="SSF46689">
    <property type="entry name" value="Homeodomain-like"/>
    <property type="match status" value="1"/>
</dbReference>
<dbReference type="GO" id="GO:0000976">
    <property type="term" value="F:transcription cis-regulatory region binding"/>
    <property type="evidence" value="ECO:0007669"/>
    <property type="project" value="TreeGrafter"/>
</dbReference>
<dbReference type="InterPro" id="IPR039536">
    <property type="entry name" value="TetR_C_Proteobacteria"/>
</dbReference>
<dbReference type="PROSITE" id="PS01081">
    <property type="entry name" value="HTH_TETR_1"/>
    <property type="match status" value="1"/>
</dbReference>
<evidence type="ECO:0000313" key="7">
    <source>
        <dbReference type="Proteomes" id="UP000249417"/>
    </source>
</evidence>
<keyword evidence="1" id="KW-0805">Transcription regulation</keyword>
<keyword evidence="2 4" id="KW-0238">DNA-binding</keyword>
<evidence type="ECO:0000256" key="4">
    <source>
        <dbReference type="PROSITE-ProRule" id="PRU00335"/>
    </source>
</evidence>
<dbReference type="EMBL" id="QFQB01000110">
    <property type="protein sequence ID" value="PZQ44104.1"/>
    <property type="molecule type" value="Genomic_DNA"/>
</dbReference>
<dbReference type="InterPro" id="IPR023772">
    <property type="entry name" value="DNA-bd_HTH_TetR-type_CS"/>
</dbReference>
<accession>A0A2W5MTJ5</accession>
<dbReference type="GO" id="GO:0003700">
    <property type="term" value="F:DNA-binding transcription factor activity"/>
    <property type="evidence" value="ECO:0007669"/>
    <property type="project" value="TreeGrafter"/>
</dbReference>